<proteinExistence type="predicted"/>
<reference evidence="3" key="1">
    <citation type="submission" date="2014-11" db="EMBL/GenBank/DDBJ databases">
        <authorList>
            <person name="Otto D Thomas"/>
            <person name="Naeem Raeece"/>
        </authorList>
    </citation>
    <scope>NUCLEOTIDE SEQUENCE</scope>
</reference>
<dbReference type="Gene3D" id="3.10.110.10">
    <property type="entry name" value="Ubiquitin Conjugating Enzyme"/>
    <property type="match status" value="1"/>
</dbReference>
<dbReference type="PANTHER" id="PTHR24067">
    <property type="entry name" value="UBIQUITIN-CONJUGATING ENZYME E2"/>
    <property type="match status" value="1"/>
</dbReference>
<dbReference type="PROSITE" id="PS50127">
    <property type="entry name" value="UBC_2"/>
    <property type="match status" value="1"/>
</dbReference>
<dbReference type="InterPro" id="IPR016135">
    <property type="entry name" value="UBQ-conjugating_enzyme/RWD"/>
</dbReference>
<dbReference type="VEuPathDB" id="CryptoDB:Cvel_4904"/>
<accession>A0A0G4GM39</accession>
<dbReference type="AlphaFoldDB" id="A0A0G4GM39"/>
<dbReference type="SUPFAM" id="SSF54495">
    <property type="entry name" value="UBC-like"/>
    <property type="match status" value="1"/>
</dbReference>
<feature type="region of interest" description="Disordered" evidence="1">
    <location>
        <begin position="182"/>
        <end position="206"/>
    </location>
</feature>
<feature type="compositionally biased region" description="Acidic residues" evidence="1">
    <location>
        <begin position="330"/>
        <end position="340"/>
    </location>
</feature>
<feature type="domain" description="UBC core" evidence="2">
    <location>
        <begin position="32"/>
        <end position="183"/>
    </location>
</feature>
<name>A0A0G4GM39_9ALVE</name>
<sequence>MVVGGALRAVVMFHSAVAFDSEELDAEVKKNIRKFRLEKEYKVLQEHIPRSMYILPAFNSMRVWFGVLFVRQGWYKDGIFHFRIQIPQEYPNAAPSIFFLTPVFHPLVDPSSGYLDLSVEFSEWKASEDYIIFTLAFLKKIFYRTECFSSSQNPKNPRAAELFQNDKPGLITEIVACVKHSRTAPPPSGPLPSSSSSGDTEEEGGVHTPSILFSEFDQSTHGDIMAQFQKGREHAAGAGGSSIALQSNLQRDAFLDWLLSSHSSRFPSPVPTDEAQKEQPVQVPGWMRRPTVEAAASEDEAAERRAADLAALGVEKDEGEGGSYESSSDWTEEDEGEGEGEGQGGGTEGEPPVAAAGSAATPPAPPAAAAATGAAGGPKGFALKIPGGGSPGSS</sequence>
<feature type="region of interest" description="Disordered" evidence="1">
    <location>
        <begin position="265"/>
        <end position="394"/>
    </location>
</feature>
<dbReference type="InterPro" id="IPR000608">
    <property type="entry name" value="UBC"/>
</dbReference>
<evidence type="ECO:0000313" key="3">
    <source>
        <dbReference type="EMBL" id="CEM31218.1"/>
    </source>
</evidence>
<gene>
    <name evidence="3" type="ORF">Cvel_4904</name>
</gene>
<dbReference type="InterPro" id="IPR050113">
    <property type="entry name" value="Ub_conjugating_enzyme"/>
</dbReference>
<protein>
    <recommendedName>
        <fullName evidence="2">UBC core domain-containing protein</fullName>
    </recommendedName>
</protein>
<evidence type="ECO:0000256" key="1">
    <source>
        <dbReference type="SAM" id="MobiDB-lite"/>
    </source>
</evidence>
<dbReference type="EMBL" id="CDMZ01001347">
    <property type="protein sequence ID" value="CEM31218.1"/>
    <property type="molecule type" value="Genomic_DNA"/>
</dbReference>
<organism evidence="3">
    <name type="scientific">Chromera velia CCMP2878</name>
    <dbReference type="NCBI Taxonomy" id="1169474"/>
    <lineage>
        <taxon>Eukaryota</taxon>
        <taxon>Sar</taxon>
        <taxon>Alveolata</taxon>
        <taxon>Colpodellida</taxon>
        <taxon>Chromeraceae</taxon>
        <taxon>Chromera</taxon>
    </lineage>
</organism>
<dbReference type="SMART" id="SM00212">
    <property type="entry name" value="UBCc"/>
    <property type="match status" value="1"/>
</dbReference>
<evidence type="ECO:0000259" key="2">
    <source>
        <dbReference type="PROSITE" id="PS50127"/>
    </source>
</evidence>
<feature type="compositionally biased region" description="Low complexity" evidence="1">
    <location>
        <begin position="349"/>
        <end position="373"/>
    </location>
</feature>
<dbReference type="CDD" id="cd23814">
    <property type="entry name" value="UEV_AKTIP"/>
    <property type="match status" value="1"/>
</dbReference>
<dbReference type="Pfam" id="PF00179">
    <property type="entry name" value="UQ_con"/>
    <property type="match status" value="1"/>
</dbReference>